<gene>
    <name evidence="7" type="ORF">QR46_3544</name>
</gene>
<evidence type="ECO:0000256" key="1">
    <source>
        <dbReference type="ARBA" id="ARBA00004123"/>
    </source>
</evidence>
<evidence type="ECO:0000313" key="8">
    <source>
        <dbReference type="Proteomes" id="UP000070089"/>
    </source>
</evidence>
<proteinExistence type="predicted"/>
<dbReference type="Proteomes" id="UP000070089">
    <property type="component" value="Unassembled WGS sequence"/>
</dbReference>
<accession>A0A132NQT0</accession>
<comment type="caution">
    <text evidence="7">The sequence shown here is derived from an EMBL/GenBank/DDBJ whole genome shotgun (WGS) entry which is preliminary data.</text>
</comment>
<dbReference type="InterPro" id="IPR003511">
    <property type="entry name" value="HORMA_dom"/>
</dbReference>
<evidence type="ECO:0000259" key="6">
    <source>
        <dbReference type="PROSITE" id="PS50815"/>
    </source>
</evidence>
<name>A0A132NQT0_GIAIN</name>
<comment type="subcellular location">
    <subcellularLocation>
        <location evidence="2">Chromosome</location>
    </subcellularLocation>
    <subcellularLocation>
        <location evidence="1">Nucleus</location>
    </subcellularLocation>
</comment>
<dbReference type="EMBL" id="JXTI01000115">
    <property type="protein sequence ID" value="KWX12489.1"/>
    <property type="molecule type" value="Genomic_DNA"/>
</dbReference>
<dbReference type="GO" id="GO:0051321">
    <property type="term" value="P:meiotic cell cycle"/>
    <property type="evidence" value="ECO:0007669"/>
    <property type="project" value="UniProtKB-KW"/>
</dbReference>
<evidence type="ECO:0000313" key="7">
    <source>
        <dbReference type="EMBL" id="KWX12489.1"/>
    </source>
</evidence>
<feature type="domain" description="HORMA" evidence="6">
    <location>
        <begin position="62"/>
        <end position="251"/>
    </location>
</feature>
<dbReference type="InterPro" id="IPR036570">
    <property type="entry name" value="HORMA_dom_sf"/>
</dbReference>
<dbReference type="PANTHER" id="PTHR48225:SF7">
    <property type="entry name" value="MEIOSIS-SPECIFIC PROTEIN HOP1"/>
    <property type="match status" value="1"/>
</dbReference>
<protein>
    <submittedName>
        <fullName evidence="7">Hop1/ meiosis specific protein</fullName>
    </submittedName>
</protein>
<dbReference type="GO" id="GO:0005634">
    <property type="term" value="C:nucleus"/>
    <property type="evidence" value="ECO:0007669"/>
    <property type="project" value="UniProtKB-SubCell"/>
</dbReference>
<dbReference type="GO" id="GO:0005694">
    <property type="term" value="C:chromosome"/>
    <property type="evidence" value="ECO:0007669"/>
    <property type="project" value="UniProtKB-SubCell"/>
</dbReference>
<evidence type="ECO:0000256" key="3">
    <source>
        <dbReference type="ARBA" id="ARBA00022454"/>
    </source>
</evidence>
<dbReference type="VEuPathDB" id="GiardiaDB:QR46_3544"/>
<sequence>MHIRDIGFLKCVHQASDYFASTSPKPYYGNCVHLFSQLPAYYPPQGTSWKKSENSMPVVTPEQCREFMKSTIQIAITLICFKRNIFPPTAFGIKRLMEVDVKCLDKNDRNARALSQALEQGVFDAIDKGFLREVILGIFLNRDAPMELIESYNFRISTSPSMPQSAQSLTEEVNHFTSRLLGTLNELPSLPEDKDILLRCFYKSNTPESYVMPHFSLCKNAGSLHISSEKAPYEVSLDRFETPYEAIGLKLYVPDFITLDQRTENLEAQKEHIMLEAKVDEILAGRAGTREWTLAILHRILSLKFPISLKDAAHSVQCSVYRIRKVAAEHPFIRISKNILNVVDESKLQFALQCTSRELTDLL</sequence>
<reference evidence="7 8" key="1">
    <citation type="journal article" date="2015" name="Mol. Biochem. Parasitol.">
        <title>Identification of polymorphic genes for use in assemblage B genotyping assays through comparative genomics of multiple assemblage B Giardia duodenalis isolates.</title>
        <authorList>
            <person name="Wielinga C."/>
            <person name="Thompson R.C."/>
            <person name="Monis P."/>
            <person name="Ryan U."/>
        </authorList>
    </citation>
    <scope>NUCLEOTIDE SEQUENCE [LARGE SCALE GENOMIC DNA]</scope>
    <source>
        <strain evidence="7 8">BAH15c1</strain>
    </source>
</reference>
<dbReference type="SUPFAM" id="SSF56019">
    <property type="entry name" value="The spindle assembly checkpoint protein mad2"/>
    <property type="match status" value="1"/>
</dbReference>
<evidence type="ECO:0000256" key="5">
    <source>
        <dbReference type="ARBA" id="ARBA00023254"/>
    </source>
</evidence>
<dbReference type="PROSITE" id="PS50815">
    <property type="entry name" value="HORMA"/>
    <property type="match status" value="1"/>
</dbReference>
<organism evidence="7 8">
    <name type="scientific">Giardia duodenalis assemblage B</name>
    <dbReference type="NCBI Taxonomy" id="1394984"/>
    <lineage>
        <taxon>Eukaryota</taxon>
        <taxon>Metamonada</taxon>
        <taxon>Diplomonadida</taxon>
        <taxon>Hexamitidae</taxon>
        <taxon>Giardiinae</taxon>
        <taxon>Giardia</taxon>
    </lineage>
</organism>
<evidence type="ECO:0000256" key="4">
    <source>
        <dbReference type="ARBA" id="ARBA00023242"/>
    </source>
</evidence>
<evidence type="ECO:0000256" key="2">
    <source>
        <dbReference type="ARBA" id="ARBA00004286"/>
    </source>
</evidence>
<dbReference type="Pfam" id="PF02301">
    <property type="entry name" value="HORMA"/>
    <property type="match status" value="1"/>
</dbReference>
<dbReference type="AlphaFoldDB" id="A0A132NQT0"/>
<keyword evidence="5" id="KW-0469">Meiosis</keyword>
<dbReference type="PANTHER" id="PTHR48225">
    <property type="entry name" value="HORMA DOMAIN-CONTAINING PROTEIN 1"/>
    <property type="match status" value="1"/>
</dbReference>
<keyword evidence="3" id="KW-0158">Chromosome</keyword>
<dbReference type="OrthoDB" id="1928087at2759"/>
<dbReference type="Gene3D" id="3.30.900.10">
    <property type="entry name" value="HORMA domain"/>
    <property type="match status" value="1"/>
</dbReference>
<keyword evidence="4" id="KW-0539">Nucleus</keyword>
<dbReference type="InterPro" id="IPR051294">
    <property type="entry name" value="HORMA_MeioticProgression"/>
</dbReference>